<dbReference type="EMBL" id="JABBWG010000058">
    <property type="protein sequence ID" value="KAG1804391.1"/>
    <property type="molecule type" value="Genomic_DNA"/>
</dbReference>
<reference evidence="1" key="1">
    <citation type="journal article" date="2020" name="New Phytol.">
        <title>Comparative genomics reveals dynamic genome evolution in host specialist ectomycorrhizal fungi.</title>
        <authorList>
            <person name="Lofgren L.A."/>
            <person name="Nguyen N.H."/>
            <person name="Vilgalys R."/>
            <person name="Ruytinx J."/>
            <person name="Liao H.L."/>
            <person name="Branco S."/>
            <person name="Kuo A."/>
            <person name="LaButti K."/>
            <person name="Lipzen A."/>
            <person name="Andreopoulos W."/>
            <person name="Pangilinan J."/>
            <person name="Riley R."/>
            <person name="Hundley H."/>
            <person name="Na H."/>
            <person name="Barry K."/>
            <person name="Grigoriev I.V."/>
            <person name="Stajich J.E."/>
            <person name="Kennedy P.G."/>
        </authorList>
    </citation>
    <scope>NUCLEOTIDE SEQUENCE</scope>
    <source>
        <strain evidence="1">MN1</strain>
    </source>
</reference>
<evidence type="ECO:0000313" key="2">
    <source>
        <dbReference type="Proteomes" id="UP000807769"/>
    </source>
</evidence>
<protein>
    <submittedName>
        <fullName evidence="1">Uncharacterized protein</fullName>
    </submittedName>
</protein>
<sequence>MRRMPINEMRETKTRASSMWAPSLIINLSWHNLKASLKIDYYVLDERRQLDPELRYHRSKNNITVRAVPSSSKRTLRQIHRAINIDDGRWGLNNLYRLLCRIVDRRSTCLVIGLEEARRGNAWNAKDDSSYNSKNRTSSCTHGRGPTITLADFAILASAFRDNTIIQPQTSYY</sequence>
<dbReference type="Proteomes" id="UP000807769">
    <property type="component" value="Unassembled WGS sequence"/>
</dbReference>
<proteinExistence type="predicted"/>
<comment type="caution">
    <text evidence="1">The sequence shown here is derived from an EMBL/GenBank/DDBJ whole genome shotgun (WGS) entry which is preliminary data.</text>
</comment>
<dbReference type="GeneID" id="64627584"/>
<evidence type="ECO:0000313" key="1">
    <source>
        <dbReference type="EMBL" id="KAG1804391.1"/>
    </source>
</evidence>
<dbReference type="RefSeq" id="XP_041186903.1">
    <property type="nucleotide sequence ID" value="XM_041333567.1"/>
</dbReference>
<keyword evidence="2" id="KW-1185">Reference proteome</keyword>
<name>A0A9P7J628_9AGAM</name>
<dbReference type="AlphaFoldDB" id="A0A9P7J628"/>
<organism evidence="1 2">
    <name type="scientific">Suillus subaureus</name>
    <dbReference type="NCBI Taxonomy" id="48587"/>
    <lineage>
        <taxon>Eukaryota</taxon>
        <taxon>Fungi</taxon>
        <taxon>Dikarya</taxon>
        <taxon>Basidiomycota</taxon>
        <taxon>Agaricomycotina</taxon>
        <taxon>Agaricomycetes</taxon>
        <taxon>Agaricomycetidae</taxon>
        <taxon>Boletales</taxon>
        <taxon>Suillineae</taxon>
        <taxon>Suillaceae</taxon>
        <taxon>Suillus</taxon>
    </lineage>
</organism>
<accession>A0A9P7J628</accession>
<gene>
    <name evidence="1" type="ORF">BJ212DRAFT_1304281</name>
</gene>